<dbReference type="AlphaFoldDB" id="A0A0F9KBN4"/>
<comment type="caution">
    <text evidence="1">The sequence shown here is derived from an EMBL/GenBank/DDBJ whole genome shotgun (WGS) entry which is preliminary data.</text>
</comment>
<sequence length="85" mass="9017">MSKTKEAVSGVDNAFGPNNLHYEIVEGILIIRIDLGRQLPAPTANGNISIATTRGNQTIDGLGTKLGVNVYRKVEKPVTVVTAAE</sequence>
<protein>
    <submittedName>
        <fullName evidence="1">Uncharacterized protein</fullName>
    </submittedName>
</protein>
<proteinExistence type="predicted"/>
<evidence type="ECO:0000313" key="1">
    <source>
        <dbReference type="EMBL" id="KKM09626.1"/>
    </source>
</evidence>
<dbReference type="EMBL" id="LAZR01015525">
    <property type="protein sequence ID" value="KKM09626.1"/>
    <property type="molecule type" value="Genomic_DNA"/>
</dbReference>
<gene>
    <name evidence="1" type="ORF">LCGC14_1722760</name>
</gene>
<name>A0A0F9KBN4_9ZZZZ</name>
<organism evidence="1">
    <name type="scientific">marine sediment metagenome</name>
    <dbReference type="NCBI Taxonomy" id="412755"/>
    <lineage>
        <taxon>unclassified sequences</taxon>
        <taxon>metagenomes</taxon>
        <taxon>ecological metagenomes</taxon>
    </lineage>
</organism>
<reference evidence="1" key="1">
    <citation type="journal article" date="2015" name="Nature">
        <title>Complex archaea that bridge the gap between prokaryotes and eukaryotes.</title>
        <authorList>
            <person name="Spang A."/>
            <person name="Saw J.H."/>
            <person name="Jorgensen S.L."/>
            <person name="Zaremba-Niedzwiedzka K."/>
            <person name="Martijn J."/>
            <person name="Lind A.E."/>
            <person name="van Eijk R."/>
            <person name="Schleper C."/>
            <person name="Guy L."/>
            <person name="Ettema T.J."/>
        </authorList>
    </citation>
    <scope>NUCLEOTIDE SEQUENCE</scope>
</reference>
<accession>A0A0F9KBN4</accession>